<gene>
    <name evidence="4" type="ORF">Pma05_52440</name>
</gene>
<dbReference type="PROSITE" id="PS50005">
    <property type="entry name" value="TPR"/>
    <property type="match status" value="1"/>
</dbReference>
<comment type="caution">
    <text evidence="4">The sequence shown here is derived from an EMBL/GenBank/DDBJ whole genome shotgun (WGS) entry which is preliminary data.</text>
</comment>
<reference evidence="4 5" key="1">
    <citation type="submission" date="2021-01" db="EMBL/GenBank/DDBJ databases">
        <title>Whole genome shotgun sequence of Plantactinospora mayteni NBRC 109088.</title>
        <authorList>
            <person name="Komaki H."/>
            <person name="Tamura T."/>
        </authorList>
    </citation>
    <scope>NUCLEOTIDE SEQUENCE [LARGE SCALE GENOMIC DNA]</scope>
    <source>
        <strain evidence="4 5">NBRC 109088</strain>
    </source>
</reference>
<feature type="region of interest" description="Disordered" evidence="2">
    <location>
        <begin position="1"/>
        <end position="21"/>
    </location>
</feature>
<dbReference type="RefSeq" id="WP_203860102.1">
    <property type="nucleotide sequence ID" value="NZ_BAAAZQ010000006.1"/>
</dbReference>
<dbReference type="Proteomes" id="UP000621500">
    <property type="component" value="Unassembled WGS sequence"/>
</dbReference>
<dbReference type="CDD" id="cd00093">
    <property type="entry name" value="HTH_XRE"/>
    <property type="match status" value="1"/>
</dbReference>
<dbReference type="SMART" id="SM00530">
    <property type="entry name" value="HTH_XRE"/>
    <property type="match status" value="1"/>
</dbReference>
<dbReference type="InterPro" id="IPR011990">
    <property type="entry name" value="TPR-like_helical_dom_sf"/>
</dbReference>
<dbReference type="SUPFAM" id="SSF52540">
    <property type="entry name" value="P-loop containing nucleoside triphosphate hydrolases"/>
    <property type="match status" value="1"/>
</dbReference>
<dbReference type="PRINTS" id="PR00364">
    <property type="entry name" value="DISEASERSIST"/>
</dbReference>
<evidence type="ECO:0000313" key="4">
    <source>
        <dbReference type="EMBL" id="GIG98671.1"/>
    </source>
</evidence>
<dbReference type="InterPro" id="IPR019734">
    <property type="entry name" value="TPR_rpt"/>
</dbReference>
<sequence length="791" mass="86010">MDTRHPPAHADPAPPPAEEESFARTLRALRERALLTQEELARRSGLSVGTVRGVETGRIRRPRLGSVRLLIDALDLPESDRQALVSLARGSPAPPAERTGRRPQQAPEFGSGQSPGHGHGREPASDLVPAQLPAAVVGFTGRTEALKLLSQSLPTDTPAQGMISVIAGTAGVGKTALAVHWAQQVRDRFPDGQLYVNLRGFTSGGSPMEPAEAIRGFLDALWVPPHRIPATTEAQSALYRTLLADRSVLVVLDNARDAAQVRPLLPGSPRCLTLVTGRDRLSSLVALEGAHLVTLDLLPDDEARELLTRRLGVDRMAAEPRAVDDIVTRCVRLPLALAIVAARAAGQPEYSLATLADQLDRSRDRLDALAVDDPALDVRAVFSWSYHALSPDAARLFRLLGLHPAADVTVSAAASLAGTASTRARRLLDELTRAHLIAEHIPGRYAFHDLLRAYAAELADHAERDAERHEAVHRMLDHYLHTAHGAALLLLPTREPLPLDPPVAGVVPERLTDHRQAAGWFVAEHAVMLAAVEHAASTGFDAHAGWLAWTLQDFLDRRGHWSDLTVTQHRALSSATRRSDLRGQADAHRGLARAYFSRGDHRDAHTHLRHALSRYAELGDVPGQADTARNLSLVLWHLGHGEEALRHAERALALYTEAGHEAGRARAFNAVGWCLARLGDYPRALAYCQEGLVLQQRGGDRFGQAHAWHGVAHAHHRLGQHEQAVAGYRRAVDLFRDLHDRYDEAICLAGIGDVHAGTGDLAAARQDWALALDIFTELDHPDAEQVRAKLG</sequence>
<dbReference type="SUPFAM" id="SSF47413">
    <property type="entry name" value="lambda repressor-like DNA-binding domains"/>
    <property type="match status" value="1"/>
</dbReference>
<dbReference type="Pfam" id="PF13560">
    <property type="entry name" value="HTH_31"/>
    <property type="match status" value="1"/>
</dbReference>
<dbReference type="Pfam" id="PF13374">
    <property type="entry name" value="TPR_10"/>
    <property type="match status" value="1"/>
</dbReference>
<dbReference type="EMBL" id="BONX01000036">
    <property type="protein sequence ID" value="GIG98671.1"/>
    <property type="molecule type" value="Genomic_DNA"/>
</dbReference>
<dbReference type="InterPro" id="IPR027417">
    <property type="entry name" value="P-loop_NTPase"/>
</dbReference>
<dbReference type="PANTHER" id="PTHR47691:SF3">
    <property type="entry name" value="HTH-TYPE TRANSCRIPTIONAL REGULATOR RV0890C-RELATED"/>
    <property type="match status" value="1"/>
</dbReference>
<dbReference type="Gene3D" id="1.10.260.40">
    <property type="entry name" value="lambda repressor-like DNA-binding domains"/>
    <property type="match status" value="1"/>
</dbReference>
<keyword evidence="5" id="KW-1185">Reference proteome</keyword>
<dbReference type="InterPro" id="IPR001387">
    <property type="entry name" value="Cro/C1-type_HTH"/>
</dbReference>
<keyword evidence="1" id="KW-0802">TPR repeat</keyword>
<feature type="region of interest" description="Disordered" evidence="2">
    <location>
        <begin position="88"/>
        <end position="125"/>
    </location>
</feature>
<proteinExistence type="predicted"/>
<dbReference type="PROSITE" id="PS50943">
    <property type="entry name" value="HTH_CROC1"/>
    <property type="match status" value="1"/>
</dbReference>
<name>A0ABQ4EVK3_9ACTN</name>
<evidence type="ECO:0000256" key="2">
    <source>
        <dbReference type="SAM" id="MobiDB-lite"/>
    </source>
</evidence>
<dbReference type="PANTHER" id="PTHR47691">
    <property type="entry name" value="REGULATOR-RELATED"/>
    <property type="match status" value="1"/>
</dbReference>
<dbReference type="Gene3D" id="3.40.50.300">
    <property type="entry name" value="P-loop containing nucleotide triphosphate hydrolases"/>
    <property type="match status" value="1"/>
</dbReference>
<evidence type="ECO:0000313" key="5">
    <source>
        <dbReference type="Proteomes" id="UP000621500"/>
    </source>
</evidence>
<dbReference type="SUPFAM" id="SSF48452">
    <property type="entry name" value="TPR-like"/>
    <property type="match status" value="1"/>
</dbReference>
<feature type="domain" description="HTH cro/C1-type" evidence="3">
    <location>
        <begin position="26"/>
        <end position="81"/>
    </location>
</feature>
<dbReference type="SMART" id="SM00028">
    <property type="entry name" value="TPR"/>
    <property type="match status" value="5"/>
</dbReference>
<dbReference type="Gene3D" id="1.25.40.10">
    <property type="entry name" value="Tetratricopeptide repeat domain"/>
    <property type="match status" value="1"/>
</dbReference>
<dbReference type="InterPro" id="IPR010982">
    <property type="entry name" value="Lambda_DNA-bd_dom_sf"/>
</dbReference>
<accession>A0ABQ4EVK3</accession>
<feature type="repeat" description="TPR" evidence="1">
    <location>
        <begin position="705"/>
        <end position="738"/>
    </location>
</feature>
<protein>
    <recommendedName>
        <fullName evidence="3">HTH cro/C1-type domain-containing protein</fullName>
    </recommendedName>
</protein>
<evidence type="ECO:0000256" key="1">
    <source>
        <dbReference type="PROSITE-ProRule" id="PRU00339"/>
    </source>
</evidence>
<organism evidence="4 5">
    <name type="scientific">Plantactinospora mayteni</name>
    <dbReference type="NCBI Taxonomy" id="566021"/>
    <lineage>
        <taxon>Bacteria</taxon>
        <taxon>Bacillati</taxon>
        <taxon>Actinomycetota</taxon>
        <taxon>Actinomycetes</taxon>
        <taxon>Micromonosporales</taxon>
        <taxon>Micromonosporaceae</taxon>
        <taxon>Plantactinospora</taxon>
    </lineage>
</organism>
<evidence type="ECO:0000259" key="3">
    <source>
        <dbReference type="PROSITE" id="PS50943"/>
    </source>
</evidence>
<dbReference type="Pfam" id="PF13424">
    <property type="entry name" value="TPR_12"/>
    <property type="match status" value="2"/>
</dbReference>